<dbReference type="SUPFAM" id="SSF103190">
    <property type="entry name" value="Sensory domain-like"/>
    <property type="match status" value="1"/>
</dbReference>
<feature type="domain" description="Histidine kinase" evidence="11">
    <location>
        <begin position="359"/>
        <end position="581"/>
    </location>
</feature>
<dbReference type="InterPro" id="IPR036097">
    <property type="entry name" value="HisK_dim/P_sf"/>
</dbReference>
<feature type="transmembrane region" description="Helical" evidence="10">
    <location>
        <begin position="310"/>
        <end position="333"/>
    </location>
</feature>
<evidence type="ECO:0000256" key="4">
    <source>
        <dbReference type="ARBA" id="ARBA00022475"/>
    </source>
</evidence>
<keyword evidence="7 10" id="KW-1133">Transmembrane helix</keyword>
<dbReference type="InterPro" id="IPR048760">
    <property type="entry name" value="VP0354-like_sensor_dom"/>
</dbReference>
<dbReference type="PROSITE" id="PS50110">
    <property type="entry name" value="RESPONSE_REGULATORY"/>
    <property type="match status" value="1"/>
</dbReference>
<dbReference type="PANTHER" id="PTHR45339:SF1">
    <property type="entry name" value="HYBRID SIGNAL TRANSDUCTION HISTIDINE KINASE J"/>
    <property type="match status" value="1"/>
</dbReference>
<dbReference type="InterPro" id="IPR029151">
    <property type="entry name" value="Sensor-like_sf"/>
</dbReference>
<evidence type="ECO:0000259" key="12">
    <source>
        <dbReference type="PROSITE" id="PS50110"/>
    </source>
</evidence>
<dbReference type="SUPFAM" id="SSF55874">
    <property type="entry name" value="ATPase domain of HSP90 chaperone/DNA topoisomerase II/histidine kinase"/>
    <property type="match status" value="1"/>
</dbReference>
<dbReference type="InterPro" id="IPR005467">
    <property type="entry name" value="His_kinase_dom"/>
</dbReference>
<dbReference type="RefSeq" id="WP_231011872.1">
    <property type="nucleotide sequence ID" value="NZ_BAAAEW010000023.1"/>
</dbReference>
<dbReference type="PROSITE" id="PS50109">
    <property type="entry name" value="HIS_KIN"/>
    <property type="match status" value="1"/>
</dbReference>
<dbReference type="InterPro" id="IPR001789">
    <property type="entry name" value="Sig_transdc_resp-reg_receiver"/>
</dbReference>
<keyword evidence="14" id="KW-1185">Reference proteome</keyword>
<name>A0ABN1K7A6_9BURK</name>
<dbReference type="Gene3D" id="3.30.565.10">
    <property type="entry name" value="Histidine kinase-like ATPase, C-terminal domain"/>
    <property type="match status" value="1"/>
</dbReference>
<dbReference type="Pfam" id="PF00512">
    <property type="entry name" value="HisKA"/>
    <property type="match status" value="1"/>
</dbReference>
<dbReference type="Proteomes" id="UP001500279">
    <property type="component" value="Unassembled WGS sequence"/>
</dbReference>
<dbReference type="InterPro" id="IPR003594">
    <property type="entry name" value="HATPase_dom"/>
</dbReference>
<dbReference type="InterPro" id="IPR004358">
    <property type="entry name" value="Sig_transdc_His_kin-like_C"/>
</dbReference>
<dbReference type="InterPro" id="IPR036890">
    <property type="entry name" value="HATPase_C_sf"/>
</dbReference>
<evidence type="ECO:0000256" key="3">
    <source>
        <dbReference type="ARBA" id="ARBA00012438"/>
    </source>
</evidence>
<evidence type="ECO:0000256" key="9">
    <source>
        <dbReference type="PROSITE-ProRule" id="PRU00169"/>
    </source>
</evidence>
<feature type="modified residue" description="4-aspartylphosphate" evidence="9">
    <location>
        <position position="659"/>
    </location>
</feature>
<evidence type="ECO:0000256" key="7">
    <source>
        <dbReference type="ARBA" id="ARBA00022989"/>
    </source>
</evidence>
<dbReference type="PANTHER" id="PTHR45339">
    <property type="entry name" value="HYBRID SIGNAL TRANSDUCTION HISTIDINE KINASE J"/>
    <property type="match status" value="1"/>
</dbReference>
<dbReference type="SUPFAM" id="SSF47384">
    <property type="entry name" value="Homodimeric domain of signal transducing histidine kinase"/>
    <property type="match status" value="1"/>
</dbReference>
<evidence type="ECO:0000256" key="2">
    <source>
        <dbReference type="ARBA" id="ARBA00004651"/>
    </source>
</evidence>
<dbReference type="InterPro" id="IPR011006">
    <property type="entry name" value="CheY-like_superfamily"/>
</dbReference>
<accession>A0ABN1K7A6</accession>
<gene>
    <name evidence="13" type="ORF">GCM10009107_36440</name>
</gene>
<dbReference type="Gene3D" id="1.10.287.130">
    <property type="match status" value="1"/>
</dbReference>
<feature type="transmembrane region" description="Helical" evidence="10">
    <location>
        <begin position="12"/>
        <end position="31"/>
    </location>
</feature>
<comment type="catalytic activity">
    <reaction evidence="1">
        <text>ATP + protein L-histidine = ADP + protein N-phospho-L-histidine.</text>
        <dbReference type="EC" id="2.7.13.3"/>
    </reaction>
</comment>
<dbReference type="SMART" id="SM00448">
    <property type="entry name" value="REC"/>
    <property type="match status" value="1"/>
</dbReference>
<dbReference type="Gene3D" id="3.40.50.2300">
    <property type="match status" value="1"/>
</dbReference>
<dbReference type="SMART" id="SM00387">
    <property type="entry name" value="HATPase_c"/>
    <property type="match status" value="1"/>
</dbReference>
<evidence type="ECO:0000313" key="13">
    <source>
        <dbReference type="EMBL" id="GAA0757141.1"/>
    </source>
</evidence>
<dbReference type="Pfam" id="PF00072">
    <property type="entry name" value="Response_reg"/>
    <property type="match status" value="1"/>
</dbReference>
<evidence type="ECO:0000259" key="11">
    <source>
        <dbReference type="PROSITE" id="PS50109"/>
    </source>
</evidence>
<dbReference type="CDD" id="cd16922">
    <property type="entry name" value="HATPase_EvgS-ArcB-TorS-like"/>
    <property type="match status" value="1"/>
</dbReference>
<keyword evidence="10" id="KW-0472">Membrane</keyword>
<evidence type="ECO:0000256" key="5">
    <source>
        <dbReference type="ARBA" id="ARBA00022553"/>
    </source>
</evidence>
<feature type="domain" description="Response regulatory" evidence="12">
    <location>
        <begin position="610"/>
        <end position="727"/>
    </location>
</feature>
<evidence type="ECO:0000256" key="10">
    <source>
        <dbReference type="SAM" id="Phobius"/>
    </source>
</evidence>
<dbReference type="Gene3D" id="3.30.450.20">
    <property type="entry name" value="PAS domain"/>
    <property type="match status" value="1"/>
</dbReference>
<comment type="caution">
    <text evidence="13">The sequence shown here is derived from an EMBL/GenBank/DDBJ whole genome shotgun (WGS) entry which is preliminary data.</text>
</comment>
<proteinExistence type="predicted"/>
<dbReference type="EMBL" id="BAAAEW010000023">
    <property type="protein sequence ID" value="GAA0757141.1"/>
    <property type="molecule type" value="Genomic_DNA"/>
</dbReference>
<dbReference type="InterPro" id="IPR003661">
    <property type="entry name" value="HisK_dim/P_dom"/>
</dbReference>
<keyword evidence="6 10" id="KW-0812">Transmembrane</keyword>
<evidence type="ECO:0000256" key="8">
    <source>
        <dbReference type="ARBA" id="ARBA00023012"/>
    </source>
</evidence>
<dbReference type="PRINTS" id="PR00344">
    <property type="entry name" value="BCTRLSENSOR"/>
</dbReference>
<dbReference type="EC" id="2.7.13.3" evidence="3"/>
<evidence type="ECO:0000256" key="1">
    <source>
        <dbReference type="ARBA" id="ARBA00000085"/>
    </source>
</evidence>
<dbReference type="SUPFAM" id="SSF52172">
    <property type="entry name" value="CheY-like"/>
    <property type="match status" value="1"/>
</dbReference>
<organism evidence="13 14">
    <name type="scientific">Ideonella azotifigens</name>
    <dbReference type="NCBI Taxonomy" id="513160"/>
    <lineage>
        <taxon>Bacteria</taxon>
        <taxon>Pseudomonadati</taxon>
        <taxon>Pseudomonadota</taxon>
        <taxon>Betaproteobacteria</taxon>
        <taxon>Burkholderiales</taxon>
        <taxon>Sphaerotilaceae</taxon>
        <taxon>Ideonella</taxon>
    </lineage>
</organism>
<keyword evidence="8" id="KW-0902">Two-component regulatory system</keyword>
<dbReference type="Pfam" id="PF21623">
    <property type="entry name" value="HK_sensor_dom_bact"/>
    <property type="match status" value="1"/>
</dbReference>
<evidence type="ECO:0000256" key="6">
    <source>
        <dbReference type="ARBA" id="ARBA00022692"/>
    </source>
</evidence>
<reference evidence="13 14" key="1">
    <citation type="journal article" date="2019" name="Int. J. Syst. Evol. Microbiol.">
        <title>The Global Catalogue of Microorganisms (GCM) 10K type strain sequencing project: providing services to taxonomists for standard genome sequencing and annotation.</title>
        <authorList>
            <consortium name="The Broad Institute Genomics Platform"/>
            <consortium name="The Broad Institute Genome Sequencing Center for Infectious Disease"/>
            <person name="Wu L."/>
            <person name="Ma J."/>
        </authorList>
    </citation>
    <scope>NUCLEOTIDE SEQUENCE [LARGE SCALE GENOMIC DNA]</scope>
    <source>
        <strain evidence="13 14">JCM 15503</strain>
    </source>
</reference>
<sequence length="742" mass="82132">MHTRAHVLKHFAKLMLPFGALTCALAGVALWRGLDYEEDRALFAEQSAALRGATALTESLAPVFRHVRSLTQEDPVRQTLAHPDDTQPMAKAFHSLLQRNPNYQQVRWLDTSGRERVRMQLVDGKPQRVQVESELQDKSERYFVKEARVMPPGAIYLSQVDAYQEHGKVQLPLRLVLRVCIGVADDAGKPLGLLIINLDANAIFATLDRTSTVGNRQLLLVDDQGRWQREFRAPATADAPRIADFGNQHRGLWSRLQAEREGTAIDSGLWAWRSMDPMAMDQAPQQSHNMRWVVLTYRPMGELQATRLRLTLGVLGFAALTLSMLAFLCWRLAKERGLLVQARQDAESAARTKAAFLANMSHEIRTPLHAVVGMTLLLKRSPCTPQQSERLERIHSAAGHLLALLNNILDASKLEAGGLQLEAVDFSLPALLDSVVSLVTPAAETKGLSLSVDHRDCPDWLRGDPLRLRQALLNYANNAVKFTERGGISLNARCQPLPEDPQRLELLLEVEDTGPGIAPQVLARLFGEFEQADETVVRRFGGTGLGLAITRKLARWMGGEAGATSEPGRGSVFWLRVPMQRGQPVTTATLSSGENHGADQLLRQRHPGARVLLAEDNPVNREIACEFLAHAGLQVTAVDDGAKALDLALAKDFDLLLLDMQMPELDGLEVARRLRAGRAAPPHVPILALTANAFDSDRQACLAAGMDDFITKPVNPEHLYLMLLRWLDHGKQEREHYAQVAQ</sequence>
<dbReference type="SMART" id="SM00388">
    <property type="entry name" value="HisKA"/>
    <property type="match status" value="1"/>
</dbReference>
<comment type="subcellular location">
    <subcellularLocation>
        <location evidence="2">Cell membrane</location>
        <topology evidence="2">Multi-pass membrane protein</topology>
    </subcellularLocation>
</comment>
<keyword evidence="4" id="KW-1003">Cell membrane</keyword>
<dbReference type="CDD" id="cd17546">
    <property type="entry name" value="REC_hyHK_CKI1_RcsC-like"/>
    <property type="match status" value="1"/>
</dbReference>
<keyword evidence="5 9" id="KW-0597">Phosphoprotein</keyword>
<evidence type="ECO:0000313" key="14">
    <source>
        <dbReference type="Proteomes" id="UP001500279"/>
    </source>
</evidence>
<protein>
    <recommendedName>
        <fullName evidence="3">histidine kinase</fullName>
        <ecNumber evidence="3">2.7.13.3</ecNumber>
    </recommendedName>
</protein>
<dbReference type="Pfam" id="PF02518">
    <property type="entry name" value="HATPase_c"/>
    <property type="match status" value="1"/>
</dbReference>
<dbReference type="CDD" id="cd00082">
    <property type="entry name" value="HisKA"/>
    <property type="match status" value="1"/>
</dbReference>